<evidence type="ECO:0000313" key="1">
    <source>
        <dbReference type="EMBL" id="BCG49410.1"/>
    </source>
</evidence>
<evidence type="ECO:0000313" key="2">
    <source>
        <dbReference type="Proteomes" id="UP000595596"/>
    </source>
</evidence>
<dbReference type="EMBL" id="AP023214">
    <property type="protein sequence ID" value="BCG49410.1"/>
    <property type="molecule type" value="Genomic_DNA"/>
</dbReference>
<dbReference type="Proteomes" id="UP000595596">
    <property type="component" value="Chromosome"/>
</dbReference>
<dbReference type="RefSeq" id="WP_201329498.1">
    <property type="nucleotide sequence ID" value="NZ_AP023214.1"/>
</dbReference>
<proteinExistence type="predicted"/>
<name>A0A7R7AC51_CARRU</name>
<accession>A0A7R7AC51</accession>
<sequence length="249" mass="30414">MVFNKIYHIFLIFLKIYINNNIKIINIGTNSINCFIKTNRKIFFHSTVNDLFKLNNIKIFQNKIKFPLTKIIFNYKVSLYFKNNGFMSIDIFNIISSKISFLLSNLSIKKFFIKIIKINFFIVKNKNFFSKRNYFKLNILNSILFSHNDIFKDNILLNGGILTSIIDLNNFFFFKNSNDLYNLIIESSKNYIYKRILIFENYCKIKRYYLLINNYIFKIFFLRKKKFFYNKKIKNPINYLKKYFYYEKF</sequence>
<gene>
    <name evidence="1" type="ORF">CRDco_1830</name>
</gene>
<reference evidence="1 2" key="1">
    <citation type="journal article" date="2020" name="Genome Biol. Evol.">
        <title>Comparative Genomics Underlines Multiple Roles of Profftella, an Obligate Symbiont of Psyllids: Providing Toxins, Vitamins, and Carotenoids.</title>
        <authorList>
            <person name="Nakabachi A."/>
            <person name="Piel J."/>
            <person name="Malenovsky I."/>
            <person name="Hirose Y."/>
        </authorList>
    </citation>
    <scope>NUCLEOTIDE SEQUENCE [LARGE SCALE GENOMIC DNA]</scope>
    <source>
        <strain evidence="1 2">Dco</strain>
    </source>
</reference>
<dbReference type="KEGG" id="crr:CRDco_1830"/>
<organism evidence="1 2">
    <name type="scientific">Candidatus Carsonella ruddii</name>
    <name type="common">Diaphorina cf. continua</name>
    <dbReference type="NCBI Taxonomy" id="2661587"/>
    <lineage>
        <taxon>Bacteria</taxon>
        <taxon>Pseudomonadati</taxon>
        <taxon>Pseudomonadota</taxon>
        <taxon>Gammaproteobacteria</taxon>
        <taxon>Oceanospirillales</taxon>
        <taxon>Halomonadaceae</taxon>
        <taxon>Zymobacter group</taxon>
        <taxon>Candidatus Carsonella</taxon>
    </lineage>
</organism>
<keyword evidence="2" id="KW-1185">Reference proteome</keyword>
<protein>
    <submittedName>
        <fullName evidence="1">Uncharacterized protein</fullName>
    </submittedName>
</protein>
<dbReference type="AlphaFoldDB" id="A0A7R7AC51"/>